<dbReference type="EMBL" id="FONN01000035">
    <property type="protein sequence ID" value="SFF41131.1"/>
    <property type="molecule type" value="Genomic_DNA"/>
</dbReference>
<dbReference type="InterPro" id="IPR001789">
    <property type="entry name" value="Sig_transdc_resp-reg_receiver"/>
</dbReference>
<evidence type="ECO:0000256" key="4">
    <source>
        <dbReference type="ARBA" id="ARBA00023125"/>
    </source>
</evidence>
<dbReference type="OrthoDB" id="3190595at2"/>
<dbReference type="InterPro" id="IPR051677">
    <property type="entry name" value="AfsR-DnrI-RedD_regulator"/>
</dbReference>
<dbReference type="SUPFAM" id="SSF48452">
    <property type="entry name" value="TPR-like"/>
    <property type="match status" value="1"/>
</dbReference>
<accession>A0A1I2IKU3</accession>
<dbReference type="PANTHER" id="PTHR35807:SF2">
    <property type="entry name" value="TRANSCRIPTIONAL ACTIVATOR DOMAIN"/>
    <property type="match status" value="1"/>
</dbReference>
<dbReference type="SMART" id="SM00448">
    <property type="entry name" value="REC"/>
    <property type="match status" value="1"/>
</dbReference>
<keyword evidence="6" id="KW-0597">Phosphoprotein</keyword>
<dbReference type="GO" id="GO:0000160">
    <property type="term" value="P:phosphorelay signal transduction system"/>
    <property type="evidence" value="ECO:0007669"/>
    <property type="project" value="UniProtKB-KW"/>
</dbReference>
<sequence length="377" mass="44138">MRVILIDDEKPALAHIEWLFERDGRLQVAAKFTSARDGIQDVRDTPAHIVFLDINMPGLNGLEAAEHIRSINPDIRIVYITAYSEYAIEAFELNALDYLLKPVHPERFKKTITRIIEDYSRGKPEKQPLPGRQVLCFKRLAFHDDGKTNTSLRLRTLKAQELFAFLLHHKDQWVAKQQLLDTLWPDSDYEKAMMLLHTSVYQIRKLMKDWKVEALVEFALDSYRLTSNGLKLDVEQFEQGVAAIRAIDTEQQRIAAEQTLSLYAGDYFEEHDFLWARQRRDELRAKYVRFVRSLIHYEMNAGHEQEALKRLLLLHEQEPYSDELCRQILKLLGKMGEREALALYYDDFARLLLEELNCEPEPETKHVMKQLKGAQLK</sequence>
<dbReference type="Gene3D" id="1.10.10.10">
    <property type="entry name" value="Winged helix-like DNA-binding domain superfamily/Winged helix DNA-binding domain"/>
    <property type="match status" value="1"/>
</dbReference>
<dbReference type="RefSeq" id="WP_046234348.1">
    <property type="nucleotide sequence ID" value="NZ_FONN01000035.1"/>
</dbReference>
<dbReference type="SMART" id="SM01043">
    <property type="entry name" value="BTAD"/>
    <property type="match status" value="1"/>
</dbReference>
<dbReference type="Gene3D" id="3.40.50.2300">
    <property type="match status" value="1"/>
</dbReference>
<keyword evidence="9" id="KW-1185">Reference proteome</keyword>
<dbReference type="InterPro" id="IPR001867">
    <property type="entry name" value="OmpR/PhoB-type_DNA-bd"/>
</dbReference>
<dbReference type="InterPro" id="IPR016032">
    <property type="entry name" value="Sig_transdc_resp-reg_C-effctor"/>
</dbReference>
<evidence type="ECO:0000256" key="5">
    <source>
        <dbReference type="ARBA" id="ARBA00023163"/>
    </source>
</evidence>
<dbReference type="Pfam" id="PF00072">
    <property type="entry name" value="Response_reg"/>
    <property type="match status" value="1"/>
</dbReference>
<feature type="modified residue" description="4-aspartylphosphate" evidence="6">
    <location>
        <position position="53"/>
    </location>
</feature>
<dbReference type="SUPFAM" id="SSF46894">
    <property type="entry name" value="C-terminal effector domain of the bipartite response regulators"/>
    <property type="match status" value="1"/>
</dbReference>
<dbReference type="InterPro" id="IPR005158">
    <property type="entry name" value="BTAD"/>
</dbReference>
<keyword evidence="3" id="KW-0805">Transcription regulation</keyword>
<evidence type="ECO:0000313" key="9">
    <source>
        <dbReference type="Proteomes" id="UP000183410"/>
    </source>
</evidence>
<dbReference type="PANTHER" id="PTHR35807">
    <property type="entry name" value="TRANSCRIPTIONAL REGULATOR REDD-RELATED"/>
    <property type="match status" value="1"/>
</dbReference>
<evidence type="ECO:0000313" key="8">
    <source>
        <dbReference type="EMBL" id="SFF41131.1"/>
    </source>
</evidence>
<organism evidence="8 9">
    <name type="scientific">Paenibacillus algorifonticola</name>
    <dbReference type="NCBI Taxonomy" id="684063"/>
    <lineage>
        <taxon>Bacteria</taxon>
        <taxon>Bacillati</taxon>
        <taxon>Bacillota</taxon>
        <taxon>Bacilli</taxon>
        <taxon>Bacillales</taxon>
        <taxon>Paenibacillaceae</taxon>
        <taxon>Paenibacillus</taxon>
    </lineage>
</organism>
<evidence type="ECO:0000259" key="7">
    <source>
        <dbReference type="PROSITE" id="PS50110"/>
    </source>
</evidence>
<keyword evidence="5" id="KW-0804">Transcription</keyword>
<dbReference type="InterPro" id="IPR011990">
    <property type="entry name" value="TPR-like_helical_dom_sf"/>
</dbReference>
<dbReference type="InterPro" id="IPR011006">
    <property type="entry name" value="CheY-like_superfamily"/>
</dbReference>
<keyword evidence="2" id="KW-0902">Two-component regulatory system</keyword>
<proteinExistence type="inferred from homology"/>
<evidence type="ECO:0000256" key="3">
    <source>
        <dbReference type="ARBA" id="ARBA00023015"/>
    </source>
</evidence>
<dbReference type="GO" id="GO:0006355">
    <property type="term" value="P:regulation of DNA-templated transcription"/>
    <property type="evidence" value="ECO:0007669"/>
    <property type="project" value="InterPro"/>
</dbReference>
<evidence type="ECO:0000256" key="1">
    <source>
        <dbReference type="ARBA" id="ARBA00005820"/>
    </source>
</evidence>
<feature type="domain" description="Response regulatory" evidence="7">
    <location>
        <begin position="2"/>
        <end position="116"/>
    </location>
</feature>
<protein>
    <submittedName>
        <fullName evidence="8">Two-component response regulator, SAPR family, consists of REC, wHTH and BTAD domains</fullName>
    </submittedName>
</protein>
<dbReference type="Pfam" id="PF03704">
    <property type="entry name" value="BTAD"/>
    <property type="match status" value="1"/>
</dbReference>
<dbReference type="Proteomes" id="UP000183410">
    <property type="component" value="Unassembled WGS sequence"/>
</dbReference>
<comment type="similarity">
    <text evidence="1">Belongs to the AfsR/DnrI/RedD regulatory family.</text>
</comment>
<keyword evidence="4" id="KW-0238">DNA-binding</keyword>
<dbReference type="Pfam" id="PF00486">
    <property type="entry name" value="Trans_reg_C"/>
    <property type="match status" value="1"/>
</dbReference>
<reference evidence="9" key="1">
    <citation type="submission" date="2016-10" db="EMBL/GenBank/DDBJ databases">
        <authorList>
            <person name="Varghese N."/>
            <person name="Submissions S."/>
        </authorList>
    </citation>
    <scope>NUCLEOTIDE SEQUENCE [LARGE SCALE GENOMIC DNA]</scope>
    <source>
        <strain evidence="9">CGMCC 1.10223</strain>
    </source>
</reference>
<name>A0A1I2IKU3_9BACL</name>
<dbReference type="SUPFAM" id="SSF52172">
    <property type="entry name" value="CheY-like"/>
    <property type="match status" value="1"/>
</dbReference>
<dbReference type="SMART" id="SM00862">
    <property type="entry name" value="Trans_reg_C"/>
    <property type="match status" value="1"/>
</dbReference>
<dbReference type="InterPro" id="IPR036388">
    <property type="entry name" value="WH-like_DNA-bd_sf"/>
</dbReference>
<gene>
    <name evidence="8" type="ORF">SAMN04487969_13546</name>
</gene>
<dbReference type="PROSITE" id="PS50110">
    <property type="entry name" value="RESPONSE_REGULATORY"/>
    <property type="match status" value="1"/>
</dbReference>
<dbReference type="Gene3D" id="1.25.40.10">
    <property type="entry name" value="Tetratricopeptide repeat domain"/>
    <property type="match status" value="1"/>
</dbReference>
<evidence type="ECO:0000256" key="2">
    <source>
        <dbReference type="ARBA" id="ARBA00023012"/>
    </source>
</evidence>
<evidence type="ECO:0000256" key="6">
    <source>
        <dbReference type="PROSITE-ProRule" id="PRU00169"/>
    </source>
</evidence>
<dbReference type="GO" id="GO:0003677">
    <property type="term" value="F:DNA binding"/>
    <property type="evidence" value="ECO:0007669"/>
    <property type="project" value="UniProtKB-KW"/>
</dbReference>
<dbReference type="AlphaFoldDB" id="A0A1I2IKU3"/>